<dbReference type="SUPFAM" id="SSF47336">
    <property type="entry name" value="ACP-like"/>
    <property type="match status" value="1"/>
</dbReference>
<dbReference type="Proteomes" id="UP000660611">
    <property type="component" value="Unassembled WGS sequence"/>
</dbReference>
<dbReference type="AlphaFoldDB" id="A0A919PFL1"/>
<evidence type="ECO:0000313" key="3">
    <source>
        <dbReference type="Proteomes" id="UP000660611"/>
    </source>
</evidence>
<dbReference type="Gene3D" id="1.10.1200.10">
    <property type="entry name" value="ACP-like"/>
    <property type="match status" value="1"/>
</dbReference>
<dbReference type="Pfam" id="PF00550">
    <property type="entry name" value="PP-binding"/>
    <property type="match status" value="1"/>
</dbReference>
<reference evidence="2" key="1">
    <citation type="submission" date="2021-01" db="EMBL/GenBank/DDBJ databases">
        <title>Whole genome shotgun sequence of Dactylosporangium siamense NBRC 106093.</title>
        <authorList>
            <person name="Komaki H."/>
            <person name="Tamura T."/>
        </authorList>
    </citation>
    <scope>NUCLEOTIDE SEQUENCE</scope>
    <source>
        <strain evidence="2">NBRC 106093</strain>
    </source>
</reference>
<organism evidence="2 3">
    <name type="scientific">Dactylosporangium siamense</name>
    <dbReference type="NCBI Taxonomy" id="685454"/>
    <lineage>
        <taxon>Bacteria</taxon>
        <taxon>Bacillati</taxon>
        <taxon>Actinomycetota</taxon>
        <taxon>Actinomycetes</taxon>
        <taxon>Micromonosporales</taxon>
        <taxon>Micromonosporaceae</taxon>
        <taxon>Dactylosporangium</taxon>
    </lineage>
</organism>
<sequence>MSDTTTIDPDLRQQVVDTICELLPRVLKREVSGASETTTLMDDLGMSSTTGLELVLELEDKLEREISVEDMGRDNFETVGSLADYVAGNLLPEE</sequence>
<evidence type="ECO:0000259" key="1">
    <source>
        <dbReference type="PROSITE" id="PS50075"/>
    </source>
</evidence>
<proteinExistence type="predicted"/>
<dbReference type="PROSITE" id="PS50075">
    <property type="entry name" value="CARRIER"/>
    <property type="match status" value="1"/>
</dbReference>
<name>A0A919PFL1_9ACTN</name>
<dbReference type="EMBL" id="BONQ01000014">
    <property type="protein sequence ID" value="GIG42482.1"/>
    <property type="molecule type" value="Genomic_DNA"/>
</dbReference>
<feature type="domain" description="Carrier" evidence="1">
    <location>
        <begin position="10"/>
        <end position="90"/>
    </location>
</feature>
<comment type="caution">
    <text evidence="2">The sequence shown here is derived from an EMBL/GenBank/DDBJ whole genome shotgun (WGS) entry which is preliminary data.</text>
</comment>
<dbReference type="InterPro" id="IPR009081">
    <property type="entry name" value="PP-bd_ACP"/>
</dbReference>
<evidence type="ECO:0000313" key="2">
    <source>
        <dbReference type="EMBL" id="GIG42482.1"/>
    </source>
</evidence>
<keyword evidence="3" id="KW-1185">Reference proteome</keyword>
<accession>A0A919PFL1</accession>
<dbReference type="InterPro" id="IPR036736">
    <property type="entry name" value="ACP-like_sf"/>
</dbReference>
<protein>
    <recommendedName>
        <fullName evidence="1">Carrier domain-containing protein</fullName>
    </recommendedName>
</protein>
<dbReference type="RefSeq" id="WP_203844362.1">
    <property type="nucleotide sequence ID" value="NZ_BAAAVW010000005.1"/>
</dbReference>
<gene>
    <name evidence="2" type="ORF">Dsi01nite_005230</name>
</gene>